<dbReference type="InterPro" id="IPR029065">
    <property type="entry name" value="Enolase_C-like"/>
</dbReference>
<dbReference type="SFLD" id="SFLDS00001">
    <property type="entry name" value="Enolase"/>
    <property type="match status" value="1"/>
</dbReference>
<dbReference type="InterPro" id="IPR029017">
    <property type="entry name" value="Enolase-like_N"/>
</dbReference>
<evidence type="ECO:0000259" key="4">
    <source>
        <dbReference type="SMART" id="SM00922"/>
    </source>
</evidence>
<name>A0ABU0JH25_9HYPH</name>
<gene>
    <name evidence="5" type="ORF">QO011_006624</name>
</gene>
<feature type="domain" description="Mandelate racemase/muconate lactonizing enzyme C-terminal" evidence="4">
    <location>
        <begin position="156"/>
        <end position="253"/>
    </location>
</feature>
<dbReference type="CDD" id="cd03316">
    <property type="entry name" value="MR_like"/>
    <property type="match status" value="1"/>
</dbReference>
<evidence type="ECO:0000313" key="5">
    <source>
        <dbReference type="EMBL" id="MDQ0473588.1"/>
    </source>
</evidence>
<dbReference type="PANTHER" id="PTHR13794">
    <property type="entry name" value="ENOLASE SUPERFAMILY, MANDELATE RACEMASE"/>
    <property type="match status" value="1"/>
</dbReference>
<organism evidence="5 6">
    <name type="scientific">Labrys wisconsinensis</name>
    <dbReference type="NCBI Taxonomy" id="425677"/>
    <lineage>
        <taxon>Bacteria</taxon>
        <taxon>Pseudomonadati</taxon>
        <taxon>Pseudomonadota</taxon>
        <taxon>Alphaproteobacteria</taxon>
        <taxon>Hyphomicrobiales</taxon>
        <taxon>Xanthobacteraceae</taxon>
        <taxon>Labrys</taxon>
    </lineage>
</organism>
<keyword evidence="3" id="KW-0460">Magnesium</keyword>
<dbReference type="InterPro" id="IPR046945">
    <property type="entry name" value="RHMD-like"/>
</dbReference>
<dbReference type="InterPro" id="IPR018110">
    <property type="entry name" value="Mandel_Rmase/mucon_lact_enz_CS"/>
</dbReference>
<dbReference type="PANTHER" id="PTHR13794:SF58">
    <property type="entry name" value="MITOCHONDRIAL ENOLASE SUPERFAMILY MEMBER 1"/>
    <property type="match status" value="1"/>
</dbReference>
<dbReference type="SMART" id="SM00922">
    <property type="entry name" value="MR_MLE"/>
    <property type="match status" value="1"/>
</dbReference>
<dbReference type="SFLD" id="SFLDG00179">
    <property type="entry name" value="mandelate_racemase"/>
    <property type="match status" value="1"/>
</dbReference>
<dbReference type="InterPro" id="IPR036849">
    <property type="entry name" value="Enolase-like_C_sf"/>
</dbReference>
<reference evidence="5 6" key="1">
    <citation type="submission" date="2023-07" db="EMBL/GenBank/DDBJ databases">
        <title>Genomic Encyclopedia of Type Strains, Phase IV (KMG-IV): sequencing the most valuable type-strain genomes for metagenomic binning, comparative biology and taxonomic classification.</title>
        <authorList>
            <person name="Goeker M."/>
        </authorList>
    </citation>
    <scope>NUCLEOTIDE SEQUENCE [LARGE SCALE GENOMIC DNA]</scope>
    <source>
        <strain evidence="5 6">DSM 19619</strain>
    </source>
</reference>
<dbReference type="SUPFAM" id="SSF54826">
    <property type="entry name" value="Enolase N-terminal domain-like"/>
    <property type="match status" value="1"/>
</dbReference>
<protein>
    <submittedName>
        <fullName evidence="5">L-alanine-DL-glutamate epimerase-like enolase superfamily enzyme</fullName>
    </submittedName>
</protein>
<dbReference type="Proteomes" id="UP001242480">
    <property type="component" value="Unassembled WGS sequence"/>
</dbReference>
<keyword evidence="6" id="KW-1185">Reference proteome</keyword>
<dbReference type="SUPFAM" id="SSF51604">
    <property type="entry name" value="Enolase C-terminal domain-like"/>
    <property type="match status" value="1"/>
</dbReference>
<dbReference type="Pfam" id="PF13378">
    <property type="entry name" value="MR_MLE_C"/>
    <property type="match status" value="1"/>
</dbReference>
<proteinExistence type="predicted"/>
<comment type="cofactor">
    <cofactor evidence="1">
        <name>Mg(2+)</name>
        <dbReference type="ChEBI" id="CHEBI:18420"/>
    </cofactor>
</comment>
<evidence type="ECO:0000313" key="6">
    <source>
        <dbReference type="Proteomes" id="UP001242480"/>
    </source>
</evidence>
<evidence type="ECO:0000256" key="1">
    <source>
        <dbReference type="ARBA" id="ARBA00001946"/>
    </source>
</evidence>
<dbReference type="InterPro" id="IPR013342">
    <property type="entry name" value="Mandelate_racemase_C"/>
</dbReference>
<evidence type="ECO:0000256" key="3">
    <source>
        <dbReference type="ARBA" id="ARBA00022842"/>
    </source>
</evidence>
<evidence type="ECO:0000256" key="2">
    <source>
        <dbReference type="ARBA" id="ARBA00022723"/>
    </source>
</evidence>
<dbReference type="Pfam" id="PF02746">
    <property type="entry name" value="MR_MLE_N"/>
    <property type="match status" value="1"/>
</dbReference>
<dbReference type="Gene3D" id="3.30.390.10">
    <property type="entry name" value="Enolase-like, N-terminal domain"/>
    <property type="match status" value="1"/>
</dbReference>
<dbReference type="RefSeq" id="WP_307282100.1">
    <property type="nucleotide sequence ID" value="NZ_JAUSVX010000017.1"/>
</dbReference>
<comment type="caution">
    <text evidence="5">The sequence shown here is derived from an EMBL/GenBank/DDBJ whole genome shotgun (WGS) entry which is preliminary data.</text>
</comment>
<accession>A0ABU0JH25</accession>
<sequence>MLNGAEFADDHPLIVEDARVRLFRLPPSVPWEDATHRVPALEIVILELTVNGKIARGFSYTVGVGGTAIRSLLQDYCLTELIGRDARYVIAAAHGLFHHLLRTGMGAITTLALAAIDVALWEVRAQASDRPMFLELGGHASSIPAYTSGIDLYMTSEELASTQMALKADGYRWFKIKVGHPDISVDVERVAAARQAIGPDCKLVVDANQAWDLGEAINRCRAFESYDIGWMEEPLKTGDVGDHANLRRKTSIPIALGESLYTIEDFRRFLMADAIDIVQADIARVGGFSPWIKIASLAAAWNKPVAPHYFVELSIHALCAVDNGLVLENVRGGSLHELGLARQPVTIVEGLAHAERIAGHGVIFGFEDNARHEVPLADYSFGHVRTRKS</sequence>
<dbReference type="Gene3D" id="3.20.20.120">
    <property type="entry name" value="Enolase-like C-terminal domain"/>
    <property type="match status" value="1"/>
</dbReference>
<dbReference type="EMBL" id="JAUSVX010000017">
    <property type="protein sequence ID" value="MDQ0473588.1"/>
    <property type="molecule type" value="Genomic_DNA"/>
</dbReference>
<dbReference type="InterPro" id="IPR013341">
    <property type="entry name" value="Mandelate_racemase_N_dom"/>
</dbReference>
<keyword evidence="2" id="KW-0479">Metal-binding</keyword>
<dbReference type="PROSITE" id="PS00909">
    <property type="entry name" value="MR_MLE_2"/>
    <property type="match status" value="1"/>
</dbReference>